<dbReference type="Proteomes" id="UP000321413">
    <property type="component" value="Unassembled WGS sequence"/>
</dbReference>
<evidence type="ECO:0000256" key="1">
    <source>
        <dbReference type="SAM" id="MobiDB-lite"/>
    </source>
</evidence>
<gene>
    <name evidence="3" type="primary">cpaB</name>
    <name evidence="3" type="ORF">FVD38_11980</name>
</gene>
<protein>
    <submittedName>
        <fullName evidence="3">Flp pilus assembly protein CpaB</fullName>
    </submittedName>
</protein>
<dbReference type="CDD" id="cd11614">
    <property type="entry name" value="SAF_CpaB_FlgA_like"/>
    <property type="match status" value="1"/>
</dbReference>
<dbReference type="SMART" id="SM00858">
    <property type="entry name" value="SAF"/>
    <property type="match status" value="1"/>
</dbReference>
<dbReference type="Pfam" id="PF16976">
    <property type="entry name" value="RcpC"/>
    <property type="match status" value="1"/>
</dbReference>
<dbReference type="NCBIfam" id="TIGR03177">
    <property type="entry name" value="pilus_cpaB"/>
    <property type="match status" value="1"/>
</dbReference>
<dbReference type="RefSeq" id="WP_147935021.1">
    <property type="nucleotide sequence ID" value="NZ_VPFD01000012.1"/>
</dbReference>
<organism evidence="3 4">
    <name type="scientific">Massilia arenae</name>
    <dbReference type="NCBI Taxonomy" id="2603288"/>
    <lineage>
        <taxon>Bacteria</taxon>
        <taxon>Pseudomonadati</taxon>
        <taxon>Pseudomonadota</taxon>
        <taxon>Betaproteobacteria</taxon>
        <taxon>Burkholderiales</taxon>
        <taxon>Oxalobacteraceae</taxon>
        <taxon>Telluria group</taxon>
        <taxon>Massilia</taxon>
    </lineage>
</organism>
<proteinExistence type="predicted"/>
<dbReference type="EMBL" id="VPFD01000012">
    <property type="protein sequence ID" value="TXF99536.1"/>
    <property type="molecule type" value="Genomic_DNA"/>
</dbReference>
<accession>A0A5C7FX76</accession>
<evidence type="ECO:0000259" key="2">
    <source>
        <dbReference type="SMART" id="SM00858"/>
    </source>
</evidence>
<dbReference type="Pfam" id="PF08666">
    <property type="entry name" value="SAF"/>
    <property type="match status" value="1"/>
</dbReference>
<dbReference type="InterPro" id="IPR013974">
    <property type="entry name" value="SAF"/>
</dbReference>
<comment type="caution">
    <text evidence="3">The sequence shown here is derived from an EMBL/GenBank/DDBJ whole genome shotgun (WGS) entry which is preliminary data.</text>
</comment>
<feature type="domain" description="SAF" evidence="2">
    <location>
        <begin position="59"/>
        <end position="123"/>
    </location>
</feature>
<evidence type="ECO:0000313" key="3">
    <source>
        <dbReference type="EMBL" id="TXF99536.1"/>
    </source>
</evidence>
<sequence>MAINSKLAARLTSPLALLLFAALIAAGVAALAYHYLQQREETMRAELAASSRVKTTPKVQVVVPNADVEAGTVLGGARFVSRPVDDDLVYPDTLLAKDFPSAQGLRLARPVLRGRPVRMSDLQQPEVDDVAAVLPHGTRAMTIDIDNLNSIAQTLRPNHRVDIFLISRSSGGQHERQQGQDDKALEQASLFMQDIVVLATGREFQDVSNPALDPNRMARPGEVEGGAETDQERSFDSITLLVKPQEAAKLMVGQRMGTFRVVLRGRNDRDALALRTLRARDLMPIAARGRDAGIEFIVGGRGNLVARMDLLPSQIRAMQAAGEQGRGAMPASAPEAPAVQLPPVPVPASVTEPVPSLRGGGF</sequence>
<feature type="region of interest" description="Disordered" evidence="1">
    <location>
        <begin position="207"/>
        <end position="235"/>
    </location>
</feature>
<name>A0A5C7FX76_9BURK</name>
<dbReference type="InterPro" id="IPR031571">
    <property type="entry name" value="RcpC_dom"/>
</dbReference>
<keyword evidence="4" id="KW-1185">Reference proteome</keyword>
<evidence type="ECO:0000313" key="4">
    <source>
        <dbReference type="Proteomes" id="UP000321413"/>
    </source>
</evidence>
<reference evidence="3 4" key="1">
    <citation type="submission" date="2019-08" db="EMBL/GenBank/DDBJ databases">
        <title>Massilia golmudensis sp. nov., isolated from sand in the Qinghai-Tibetan Plateau.</title>
        <authorList>
            <person name="Zhang B."/>
        </authorList>
    </citation>
    <scope>NUCLEOTIDE SEQUENCE [LARGE SCALE GENOMIC DNA]</scope>
    <source>
        <strain evidence="3 4">GEM5</strain>
    </source>
</reference>
<feature type="region of interest" description="Disordered" evidence="1">
    <location>
        <begin position="322"/>
        <end position="362"/>
    </location>
</feature>
<dbReference type="InterPro" id="IPR017592">
    <property type="entry name" value="Pilus_assmbl_Flp-typ_CpaB"/>
</dbReference>
<dbReference type="AlphaFoldDB" id="A0A5C7FX76"/>